<dbReference type="Gene3D" id="3.90.1720.10">
    <property type="entry name" value="endopeptidase domain like (from Nostoc punctiforme)"/>
    <property type="match status" value="1"/>
</dbReference>
<evidence type="ECO:0000256" key="3">
    <source>
        <dbReference type="ARBA" id="ARBA00022801"/>
    </source>
</evidence>
<sequence>MNKKAKLSFVCGLALTMLAVTTQQTVKADTTTDNNQVTTTNDSQTQAVSQATAAVSEAVATDQQADQAVTPATATADTTDQTNTAATTDDNTTSADQTATTQADASAANVTKIKGIVTTKGQATQLYKQDGTLITDRQLGPNTPWFTDENLSYNGKSYYRVATNEYTDGNDVILTYGNAADGIVRVKQSGAVNYSRTAQGFVKSGQPNLGANSVWKYNRTDSANGLTYYQIANNVWLNSDDATTAAAYQNPNGWLQISNSQIQPSGGNVGYDLYNGVEGIKTYLVRKYFGYSNVHTIYDGSVTASVRALQARKGLPVTGVVDLKTWEAMGFVESTWYGIDSYVAPLQTNITSTRSDHIEAMINQAYKYLGQPWITGAASSPDYGVDCSGLVTQALYASGVDSAPITAIQHAQPGHEWNSRDYWADDRMPHVNFNDRQRGDLIFFTDPSTGIIWHVGILLDKNTMIESWPFAVQVHSIYGGRGNIAGVKRVFH</sequence>
<evidence type="ECO:0000259" key="7">
    <source>
        <dbReference type="PROSITE" id="PS51935"/>
    </source>
</evidence>
<evidence type="ECO:0000313" key="8">
    <source>
        <dbReference type="EMBL" id="KRM18580.1"/>
    </source>
</evidence>
<comment type="caution">
    <text evidence="8">The sequence shown here is derived from an EMBL/GenBank/DDBJ whole genome shotgun (WGS) entry which is preliminary data.</text>
</comment>
<dbReference type="SUPFAM" id="SSF54001">
    <property type="entry name" value="Cysteine proteinases"/>
    <property type="match status" value="1"/>
</dbReference>
<keyword evidence="4" id="KW-0788">Thiol protease</keyword>
<feature type="domain" description="NlpC/P60" evidence="7">
    <location>
        <begin position="355"/>
        <end position="492"/>
    </location>
</feature>
<dbReference type="RefSeq" id="WP_057890764.1">
    <property type="nucleotide sequence ID" value="NZ_AZFV01000001.1"/>
</dbReference>
<proteinExistence type="inferred from homology"/>
<dbReference type="InterPro" id="IPR036366">
    <property type="entry name" value="PGBDSf"/>
</dbReference>
<reference evidence="8 9" key="1">
    <citation type="journal article" date="2015" name="Genome Announc.">
        <title>Expanding the biotechnology potential of lactobacilli through comparative genomics of 213 strains and associated genera.</title>
        <authorList>
            <person name="Sun Z."/>
            <person name="Harris H.M."/>
            <person name="McCann A."/>
            <person name="Guo C."/>
            <person name="Argimon S."/>
            <person name="Zhang W."/>
            <person name="Yang X."/>
            <person name="Jeffery I.B."/>
            <person name="Cooney J.C."/>
            <person name="Kagawa T.F."/>
            <person name="Liu W."/>
            <person name="Song Y."/>
            <person name="Salvetti E."/>
            <person name="Wrobel A."/>
            <person name="Rasinkangas P."/>
            <person name="Parkhill J."/>
            <person name="Rea M.C."/>
            <person name="O'Sullivan O."/>
            <person name="Ritari J."/>
            <person name="Douillard F.P."/>
            <person name="Paul Ross R."/>
            <person name="Yang R."/>
            <person name="Briner A.E."/>
            <person name="Felis G.E."/>
            <person name="de Vos W.M."/>
            <person name="Barrangou R."/>
            <person name="Klaenhammer T.R."/>
            <person name="Caufield P.W."/>
            <person name="Cui Y."/>
            <person name="Zhang H."/>
            <person name="O'Toole P.W."/>
        </authorList>
    </citation>
    <scope>NUCLEOTIDE SEQUENCE [LARGE SCALE GENOMIC DNA]</scope>
    <source>
        <strain evidence="8 9">DSM 16982</strain>
    </source>
</reference>
<dbReference type="InterPro" id="IPR002477">
    <property type="entry name" value="Peptidoglycan-bd-like"/>
</dbReference>
<dbReference type="GO" id="GO:0006508">
    <property type="term" value="P:proteolysis"/>
    <property type="evidence" value="ECO:0007669"/>
    <property type="project" value="UniProtKB-KW"/>
</dbReference>
<dbReference type="PATRIC" id="fig|1423774.3.peg.61"/>
<comment type="similarity">
    <text evidence="1">Belongs to the peptidase C40 family.</text>
</comment>
<dbReference type="EMBL" id="AZFV01000001">
    <property type="protein sequence ID" value="KRM18580.1"/>
    <property type="molecule type" value="Genomic_DNA"/>
</dbReference>
<dbReference type="Pfam" id="PF00877">
    <property type="entry name" value="NLPC_P60"/>
    <property type="match status" value="1"/>
</dbReference>
<dbReference type="PROSITE" id="PS51935">
    <property type="entry name" value="NLPC_P60"/>
    <property type="match status" value="1"/>
</dbReference>
<dbReference type="Pfam" id="PF01471">
    <property type="entry name" value="PG_binding_1"/>
    <property type="match status" value="1"/>
</dbReference>
<keyword evidence="6" id="KW-0732">Signal</keyword>
<dbReference type="Gene3D" id="1.10.101.10">
    <property type="entry name" value="PGBD-like superfamily/PGBD"/>
    <property type="match status" value="1"/>
</dbReference>
<keyword evidence="2" id="KW-0645">Protease</keyword>
<evidence type="ECO:0000256" key="1">
    <source>
        <dbReference type="ARBA" id="ARBA00007074"/>
    </source>
</evidence>
<evidence type="ECO:0000256" key="5">
    <source>
        <dbReference type="SAM" id="MobiDB-lite"/>
    </source>
</evidence>
<evidence type="ECO:0000256" key="6">
    <source>
        <dbReference type="SAM" id="SignalP"/>
    </source>
</evidence>
<dbReference type="InterPro" id="IPR038765">
    <property type="entry name" value="Papain-like_cys_pep_sf"/>
</dbReference>
<name>A0A0R1WQW4_9LACO</name>
<feature type="region of interest" description="Disordered" evidence="5">
    <location>
        <begin position="62"/>
        <end position="103"/>
    </location>
</feature>
<accession>A0A0R1WQW4</accession>
<dbReference type="InterPro" id="IPR036365">
    <property type="entry name" value="PGBD-like_sf"/>
</dbReference>
<organism evidence="8 9">
    <name type="scientific">Companilactobacillus nantensis DSM 16982</name>
    <dbReference type="NCBI Taxonomy" id="1423774"/>
    <lineage>
        <taxon>Bacteria</taxon>
        <taxon>Bacillati</taxon>
        <taxon>Bacillota</taxon>
        <taxon>Bacilli</taxon>
        <taxon>Lactobacillales</taxon>
        <taxon>Lactobacillaceae</taxon>
        <taxon>Companilactobacillus</taxon>
    </lineage>
</organism>
<dbReference type="Proteomes" id="UP000051302">
    <property type="component" value="Unassembled WGS sequence"/>
</dbReference>
<dbReference type="STRING" id="1423774.FD31_GL000061"/>
<protein>
    <recommendedName>
        <fullName evidence="7">NlpC/P60 domain-containing protein</fullName>
    </recommendedName>
</protein>
<dbReference type="InterPro" id="IPR051202">
    <property type="entry name" value="Peptidase_C40"/>
</dbReference>
<feature type="chain" id="PRO_5006412853" description="NlpC/P60 domain-containing protein" evidence="6">
    <location>
        <begin position="29"/>
        <end position="492"/>
    </location>
</feature>
<dbReference type="PANTHER" id="PTHR47053">
    <property type="entry name" value="MUREIN DD-ENDOPEPTIDASE MEPH-RELATED"/>
    <property type="match status" value="1"/>
</dbReference>
<evidence type="ECO:0000256" key="2">
    <source>
        <dbReference type="ARBA" id="ARBA00022670"/>
    </source>
</evidence>
<evidence type="ECO:0000313" key="9">
    <source>
        <dbReference type="Proteomes" id="UP000051302"/>
    </source>
</evidence>
<gene>
    <name evidence="8" type="ORF">FD31_GL000061</name>
</gene>
<keyword evidence="3" id="KW-0378">Hydrolase</keyword>
<dbReference type="GO" id="GO:0008234">
    <property type="term" value="F:cysteine-type peptidase activity"/>
    <property type="evidence" value="ECO:0007669"/>
    <property type="project" value="UniProtKB-KW"/>
</dbReference>
<keyword evidence="9" id="KW-1185">Reference proteome</keyword>
<dbReference type="SUPFAM" id="SSF47090">
    <property type="entry name" value="PGBD-like"/>
    <property type="match status" value="1"/>
</dbReference>
<dbReference type="AlphaFoldDB" id="A0A0R1WQW4"/>
<dbReference type="PANTHER" id="PTHR47053:SF1">
    <property type="entry name" value="MUREIN DD-ENDOPEPTIDASE MEPH-RELATED"/>
    <property type="match status" value="1"/>
</dbReference>
<dbReference type="InterPro" id="IPR000064">
    <property type="entry name" value="NLP_P60_dom"/>
</dbReference>
<feature type="signal peptide" evidence="6">
    <location>
        <begin position="1"/>
        <end position="28"/>
    </location>
</feature>
<evidence type="ECO:0000256" key="4">
    <source>
        <dbReference type="ARBA" id="ARBA00022807"/>
    </source>
</evidence>